<dbReference type="STRING" id="34506.A0A090L237"/>
<evidence type="ECO:0000313" key="3">
    <source>
        <dbReference type="EMBL" id="CEF63876.1"/>
    </source>
</evidence>
<dbReference type="CTD" id="36376241"/>
<dbReference type="WormBase" id="SRAE_1000213200">
    <property type="protein sequence ID" value="SRP09359"/>
    <property type="gene ID" value="WBGene00258746"/>
</dbReference>
<feature type="domain" description="CWH43-like N-terminal" evidence="2">
    <location>
        <begin position="64"/>
        <end position="288"/>
    </location>
</feature>
<dbReference type="Pfam" id="PF10277">
    <property type="entry name" value="Frag1"/>
    <property type="match status" value="1"/>
</dbReference>
<dbReference type="Proteomes" id="UP000035682">
    <property type="component" value="Unplaced"/>
</dbReference>
<dbReference type="InterPro" id="IPR039545">
    <property type="entry name" value="PGAP2"/>
</dbReference>
<dbReference type="EMBL" id="LN609528">
    <property type="protein sequence ID" value="CEF63876.1"/>
    <property type="molecule type" value="Genomic_DNA"/>
</dbReference>
<reference evidence="3 4" key="1">
    <citation type="submission" date="2014-09" db="EMBL/GenBank/DDBJ databases">
        <authorList>
            <person name="Martin A.A."/>
        </authorList>
    </citation>
    <scope>NUCLEOTIDE SEQUENCE</scope>
    <source>
        <strain evidence="4">ED321</strain>
        <strain evidence="3">ED321 Heterogonic</strain>
    </source>
</reference>
<dbReference type="WBParaSite" id="SRAE_1000213200.1">
    <property type="protein sequence ID" value="SRAE_1000213200.1"/>
    <property type="gene ID" value="WBGene00258746"/>
</dbReference>
<dbReference type="GO" id="GO:0006506">
    <property type="term" value="P:GPI anchor biosynthetic process"/>
    <property type="evidence" value="ECO:0007669"/>
    <property type="project" value="TreeGrafter"/>
</dbReference>
<keyword evidence="4" id="KW-1185">Reference proteome</keyword>
<keyword evidence="1" id="KW-0472">Membrane</keyword>
<dbReference type="PANTHER" id="PTHR12892">
    <property type="entry name" value="FGF RECEPTOR ACTIVATING PROTEIN 1"/>
    <property type="match status" value="1"/>
</dbReference>
<sequence>MSAEINTQKDNTTIIKLKPSNDDSICNVNQKKEKNSFDECRFKSIHPIRKAPEYSVKELCQINSSLFVALGFFPPFIGAFSSILMALVFHYDLISNYNWQCGRARFPSISRIINLPLERIPWQMFVLFHVPFRVIELCVGNVRYKRLMSTHCTWPKFYNFSRICYTTFGFLEVIFLVFLSVIGERENIGVHVIFFYLMGFCGFVFYIANIICHSQSLWYLNPYGRISYYIKIITTCLYFISMPILFTAFYLYWKKCITVMYDVFALTEYTDFLLNIIYHCCAFLDIRHKVIFSIRNVKPADKLL</sequence>
<evidence type="ECO:0000313" key="6">
    <source>
        <dbReference type="WormBase" id="SRAE_1000213200"/>
    </source>
</evidence>
<dbReference type="RefSeq" id="XP_024503077.1">
    <property type="nucleotide sequence ID" value="XM_024649173.1"/>
</dbReference>
<evidence type="ECO:0000313" key="5">
    <source>
        <dbReference type="WBParaSite" id="SRAE_1000213200.1"/>
    </source>
</evidence>
<gene>
    <name evidence="3 5 6" type="ORF">SRAE_1000213200</name>
</gene>
<dbReference type="OrthoDB" id="68581at2759"/>
<dbReference type="GO" id="GO:0005789">
    <property type="term" value="C:endoplasmic reticulum membrane"/>
    <property type="evidence" value="ECO:0007669"/>
    <property type="project" value="TreeGrafter"/>
</dbReference>
<dbReference type="InterPro" id="IPR019402">
    <property type="entry name" value="CWH43_N"/>
</dbReference>
<reference evidence="5" key="2">
    <citation type="submission" date="2020-12" db="UniProtKB">
        <authorList>
            <consortium name="WormBaseParasite"/>
        </authorList>
    </citation>
    <scope>IDENTIFICATION</scope>
</reference>
<proteinExistence type="predicted"/>
<dbReference type="AlphaFoldDB" id="A0A090L237"/>
<feature type="transmembrane region" description="Helical" evidence="1">
    <location>
        <begin position="188"/>
        <end position="208"/>
    </location>
</feature>
<dbReference type="eggNOG" id="KOG3979">
    <property type="taxonomic scope" value="Eukaryota"/>
</dbReference>
<protein>
    <submittedName>
        <fullName evidence="3 5">Frag1/DRAM/Sfk1 family-containing protein</fullName>
    </submittedName>
</protein>
<keyword evidence="1" id="KW-1133">Transmembrane helix</keyword>
<keyword evidence="1" id="KW-0812">Transmembrane</keyword>
<accession>A0A090L237</accession>
<feature type="transmembrane region" description="Helical" evidence="1">
    <location>
        <begin position="163"/>
        <end position="182"/>
    </location>
</feature>
<feature type="transmembrane region" description="Helical" evidence="1">
    <location>
        <begin position="228"/>
        <end position="253"/>
    </location>
</feature>
<dbReference type="GO" id="GO:0000139">
    <property type="term" value="C:Golgi membrane"/>
    <property type="evidence" value="ECO:0007669"/>
    <property type="project" value="InterPro"/>
</dbReference>
<dbReference type="PANTHER" id="PTHR12892:SF9">
    <property type="entry name" value="POST-GPI ATTACHMENT TO PROTEINS FACTOR 2-LIKE"/>
    <property type="match status" value="1"/>
</dbReference>
<dbReference type="OMA" id="LYWKKCI"/>
<feature type="transmembrane region" description="Helical" evidence="1">
    <location>
        <begin position="66"/>
        <end position="89"/>
    </location>
</feature>
<organism evidence="3">
    <name type="scientific">Strongyloides ratti</name>
    <name type="common">Parasitic roundworm</name>
    <dbReference type="NCBI Taxonomy" id="34506"/>
    <lineage>
        <taxon>Eukaryota</taxon>
        <taxon>Metazoa</taxon>
        <taxon>Ecdysozoa</taxon>
        <taxon>Nematoda</taxon>
        <taxon>Chromadorea</taxon>
        <taxon>Rhabditida</taxon>
        <taxon>Tylenchina</taxon>
        <taxon>Panagrolaimomorpha</taxon>
        <taxon>Strongyloidoidea</taxon>
        <taxon>Strongyloididae</taxon>
        <taxon>Strongyloides</taxon>
    </lineage>
</organism>
<dbReference type="GeneID" id="36376241"/>
<evidence type="ECO:0000256" key="1">
    <source>
        <dbReference type="SAM" id="Phobius"/>
    </source>
</evidence>
<name>A0A090L237_STRRB</name>
<evidence type="ECO:0000313" key="4">
    <source>
        <dbReference type="Proteomes" id="UP000035682"/>
    </source>
</evidence>
<evidence type="ECO:0000259" key="2">
    <source>
        <dbReference type="Pfam" id="PF10277"/>
    </source>
</evidence>